<name>A0A4Q1AHM1_9BACT</name>
<comment type="caution">
    <text evidence="5">The sequence shown here is derived from an EMBL/GenBank/DDBJ whole genome shotgun (WGS) entry which is preliminary data.</text>
</comment>
<dbReference type="Gene3D" id="1.10.10.60">
    <property type="entry name" value="Homeodomain-like"/>
    <property type="match status" value="1"/>
</dbReference>
<dbReference type="EMBL" id="PDKK01000013">
    <property type="protein sequence ID" value="RXK03246.1"/>
    <property type="molecule type" value="Genomic_DNA"/>
</dbReference>
<proteinExistence type="predicted"/>
<evidence type="ECO:0000256" key="1">
    <source>
        <dbReference type="ARBA" id="ARBA00023015"/>
    </source>
</evidence>
<evidence type="ECO:0000256" key="3">
    <source>
        <dbReference type="ARBA" id="ARBA00023163"/>
    </source>
</evidence>
<dbReference type="PANTHER" id="PTHR43280">
    <property type="entry name" value="ARAC-FAMILY TRANSCRIPTIONAL REGULATOR"/>
    <property type="match status" value="1"/>
</dbReference>
<dbReference type="SUPFAM" id="SSF46689">
    <property type="entry name" value="Homeodomain-like"/>
    <property type="match status" value="1"/>
</dbReference>
<dbReference type="Proteomes" id="UP000289758">
    <property type="component" value="Unassembled WGS sequence"/>
</dbReference>
<gene>
    <name evidence="5" type="ORF">CRV07_12710</name>
</gene>
<dbReference type="GO" id="GO:0003700">
    <property type="term" value="F:DNA-binding transcription factor activity"/>
    <property type="evidence" value="ECO:0007669"/>
    <property type="project" value="InterPro"/>
</dbReference>
<evidence type="ECO:0000256" key="2">
    <source>
        <dbReference type="ARBA" id="ARBA00023125"/>
    </source>
</evidence>
<dbReference type="RefSeq" id="WP_129088018.1">
    <property type="nucleotide sequence ID" value="NZ_CP053836.1"/>
</dbReference>
<sequence>MESLEEFYQRISVALPQNINSDIGHFNIFKRGDHLNCSTLPYSRKDYFKITLLKGKNRIHYAQKTVQSDKYALMFSDPLVPYSWDSLDGKKDGYFCIFTESFFHYFGKVRDYPVFKPNQNKLFLLDEDSLIRCEKIFLEMEKEINSDYEYKDDLLRNLTLELIHLAMRMEPAKESYIEPKNKKNKISTLFNDLLERQFPINLPYERLELKNPNDYSRLLDIHTNHLNRILKETTSKTTSEIIASRILDEAKILLKHSSWKVNEISYSLGYEDSAHFINFFKKRVNYTPQKYRTLENV</sequence>
<protein>
    <submittedName>
        <fullName evidence="5">AraC family transcriptional regulator</fullName>
    </submittedName>
</protein>
<evidence type="ECO:0000313" key="5">
    <source>
        <dbReference type="EMBL" id="RXK03246.1"/>
    </source>
</evidence>
<dbReference type="InterPro" id="IPR020449">
    <property type="entry name" value="Tscrpt_reg_AraC-type_HTH"/>
</dbReference>
<feature type="domain" description="HTH araC/xylS-type" evidence="4">
    <location>
        <begin position="184"/>
        <end position="294"/>
    </location>
</feature>
<dbReference type="PROSITE" id="PS01124">
    <property type="entry name" value="HTH_ARAC_FAMILY_2"/>
    <property type="match status" value="1"/>
</dbReference>
<evidence type="ECO:0000259" key="4">
    <source>
        <dbReference type="PROSITE" id="PS01124"/>
    </source>
</evidence>
<dbReference type="InterPro" id="IPR009057">
    <property type="entry name" value="Homeodomain-like_sf"/>
</dbReference>
<dbReference type="PRINTS" id="PR00032">
    <property type="entry name" value="HTHARAC"/>
</dbReference>
<dbReference type="PANTHER" id="PTHR43280:SF32">
    <property type="entry name" value="TRANSCRIPTIONAL REGULATORY PROTEIN"/>
    <property type="match status" value="1"/>
</dbReference>
<dbReference type="InterPro" id="IPR018060">
    <property type="entry name" value="HTH_AraC"/>
</dbReference>
<keyword evidence="2" id="KW-0238">DNA-binding</keyword>
<accession>A0A4Q1AHM1</accession>
<organism evidence="5 6">
    <name type="scientific">Halarcobacter ebronensis</name>
    <dbReference type="NCBI Taxonomy" id="1462615"/>
    <lineage>
        <taxon>Bacteria</taxon>
        <taxon>Pseudomonadati</taxon>
        <taxon>Campylobacterota</taxon>
        <taxon>Epsilonproteobacteria</taxon>
        <taxon>Campylobacterales</taxon>
        <taxon>Arcobacteraceae</taxon>
        <taxon>Halarcobacter</taxon>
    </lineage>
</organism>
<keyword evidence="1" id="KW-0805">Transcription regulation</keyword>
<evidence type="ECO:0000313" key="6">
    <source>
        <dbReference type="Proteomes" id="UP000289758"/>
    </source>
</evidence>
<dbReference type="GO" id="GO:0043565">
    <property type="term" value="F:sequence-specific DNA binding"/>
    <property type="evidence" value="ECO:0007669"/>
    <property type="project" value="InterPro"/>
</dbReference>
<dbReference type="SMART" id="SM00342">
    <property type="entry name" value="HTH_ARAC"/>
    <property type="match status" value="1"/>
</dbReference>
<dbReference type="AlphaFoldDB" id="A0A4Q1AHM1"/>
<dbReference type="OrthoDB" id="629929at2"/>
<keyword evidence="3" id="KW-0804">Transcription</keyword>
<keyword evidence="6" id="KW-1185">Reference proteome</keyword>
<dbReference type="Pfam" id="PF12833">
    <property type="entry name" value="HTH_18"/>
    <property type="match status" value="1"/>
</dbReference>
<reference evidence="5 6" key="1">
    <citation type="submission" date="2017-10" db="EMBL/GenBank/DDBJ databases">
        <title>Genomics of the genus Arcobacter.</title>
        <authorList>
            <person name="Perez-Cataluna A."/>
            <person name="Figueras M.J."/>
        </authorList>
    </citation>
    <scope>NUCLEOTIDE SEQUENCE [LARGE SCALE GENOMIC DNA]</scope>
    <source>
        <strain evidence="5 6">CECT 8441</strain>
    </source>
</reference>